<comment type="caution">
    <text evidence="9">The sequence shown here is derived from an EMBL/GenBank/DDBJ whole genome shotgun (WGS) entry which is preliminary data.</text>
</comment>
<dbReference type="SMART" id="SM00321">
    <property type="entry name" value="WSC"/>
    <property type="match status" value="4"/>
</dbReference>
<evidence type="ECO:0000256" key="1">
    <source>
        <dbReference type="ARBA" id="ARBA00004167"/>
    </source>
</evidence>
<feature type="signal peptide" evidence="7">
    <location>
        <begin position="1"/>
        <end position="21"/>
    </location>
</feature>
<proteinExistence type="predicted"/>
<keyword evidence="6" id="KW-0325">Glycoprotein</keyword>
<dbReference type="OrthoDB" id="5985073at2759"/>
<evidence type="ECO:0000256" key="2">
    <source>
        <dbReference type="ARBA" id="ARBA00022692"/>
    </source>
</evidence>
<accession>A0A0F4ZFK6</accession>
<dbReference type="EMBL" id="LAEV01001069">
    <property type="protein sequence ID" value="KKA29005.1"/>
    <property type="molecule type" value="Genomic_DNA"/>
</dbReference>
<comment type="subcellular location">
    <subcellularLocation>
        <location evidence="1">Membrane</location>
        <topology evidence="1">Single-pass membrane protein</topology>
    </subcellularLocation>
</comment>
<feature type="domain" description="WSC" evidence="8">
    <location>
        <begin position="59"/>
        <end position="152"/>
    </location>
</feature>
<feature type="domain" description="WSC" evidence="8">
    <location>
        <begin position="264"/>
        <end position="355"/>
    </location>
</feature>
<reference evidence="9 10" key="1">
    <citation type="submission" date="2015-03" db="EMBL/GenBank/DDBJ databases">
        <authorList>
            <person name="Radwan O."/>
            <person name="Al-Naeli F.A."/>
            <person name="Rendon G.A."/>
            <person name="Fields C."/>
        </authorList>
    </citation>
    <scope>NUCLEOTIDE SEQUENCE [LARGE SCALE GENOMIC DNA]</scope>
    <source>
        <strain evidence="9">CR-DP1</strain>
    </source>
</reference>
<dbReference type="InterPro" id="IPR008979">
    <property type="entry name" value="Galactose-bd-like_sf"/>
</dbReference>
<evidence type="ECO:0000256" key="4">
    <source>
        <dbReference type="ARBA" id="ARBA00022989"/>
    </source>
</evidence>
<dbReference type="SUPFAM" id="SSF49785">
    <property type="entry name" value="Galactose-binding domain-like"/>
    <property type="match status" value="1"/>
</dbReference>
<evidence type="ECO:0000256" key="3">
    <source>
        <dbReference type="ARBA" id="ARBA00022729"/>
    </source>
</evidence>
<name>A0A0F4ZFK6_9PEZI</name>
<feature type="domain" description="WSC" evidence="8">
    <location>
        <begin position="369"/>
        <end position="461"/>
    </location>
</feature>
<keyword evidence="2" id="KW-0812">Transmembrane</keyword>
<evidence type="ECO:0000313" key="9">
    <source>
        <dbReference type="EMBL" id="KKA29005.1"/>
    </source>
</evidence>
<evidence type="ECO:0000313" key="10">
    <source>
        <dbReference type="Proteomes" id="UP000033483"/>
    </source>
</evidence>
<dbReference type="PANTHER" id="PTHR24269:SF16">
    <property type="entry name" value="PROTEIN SLG1"/>
    <property type="match status" value="1"/>
</dbReference>
<dbReference type="GO" id="GO:0005886">
    <property type="term" value="C:plasma membrane"/>
    <property type="evidence" value="ECO:0007669"/>
    <property type="project" value="TreeGrafter"/>
</dbReference>
<feature type="domain" description="WSC" evidence="8">
    <location>
        <begin position="164"/>
        <end position="252"/>
    </location>
</feature>
<dbReference type="PROSITE" id="PS51212">
    <property type="entry name" value="WSC"/>
    <property type="match status" value="4"/>
</dbReference>
<dbReference type="InterPro" id="IPR051836">
    <property type="entry name" value="Kremen_rcpt"/>
</dbReference>
<dbReference type="InterPro" id="IPR002889">
    <property type="entry name" value="WSC_carb-bd"/>
</dbReference>
<evidence type="ECO:0000256" key="6">
    <source>
        <dbReference type="ARBA" id="ARBA00023180"/>
    </source>
</evidence>
<dbReference type="Proteomes" id="UP000033483">
    <property type="component" value="Unassembled WGS sequence"/>
</dbReference>
<keyword evidence="5" id="KW-0472">Membrane</keyword>
<keyword evidence="4" id="KW-1133">Transmembrane helix</keyword>
<gene>
    <name evidence="9" type="ORF">TD95_004681</name>
</gene>
<dbReference type="Gene3D" id="2.60.120.260">
    <property type="entry name" value="Galactose-binding domain-like"/>
    <property type="match status" value="1"/>
</dbReference>
<sequence length="618" mass="64022">MSWSSLRALALGFLLAAPALAVPYQNKVLRRDIEISNATSSASATAATSTASASAPIFSATQIGCYIDSTGGQRALDGVSSASVSMVAQLCAAACAKSKYFGLEYGDECWCGNTIAYNAPLAPSASECSMPCSGDANATCGGSQRIQIYLTPDYIAPAPATISGTPYLGCFQEAATRVLPNRALAQANMTAEICLANCVGYLYFGTEYGNECWCGNNKPDLLADATDCSMVCAGDDEQLCGGPDRLTVYGPQAIKQDTLPSIAGYAYQGCYSDSATARVLTGSFYYDEAMTLEMCATDCSLYEYFGVEYGTQCYCGTSVSNTSAIMPPTSCTMTCGGNSSETCGGSDRISLYKNTNMTTSVGNAANATGYTYSQCWTDSVSSRALTGASTYANDMTVEKCAAFCSASGYTIFGLEYATQCYCGNALAAGAAAPSSGCSNVCGGNAGEWCGGPDRLSIYVKSPLSINACGDLSNAVLQQGSFECGALAWTLTTTGQVGFSLGSGHESAEALAITVDWYTLPVAGVTPTGSISQTLKTQTGTQYTLGFWVKSSDGPGNSWTLAVAGEEVSGAADGADWTEKTVVFTATGGDELRISIEGGENTYGEFYFDSFVVSQAVVA</sequence>
<keyword evidence="10" id="KW-1185">Reference proteome</keyword>
<feature type="chain" id="PRO_5002482768" description="WSC domain-containing protein" evidence="7">
    <location>
        <begin position="22"/>
        <end position="618"/>
    </location>
</feature>
<dbReference type="Pfam" id="PF01822">
    <property type="entry name" value="WSC"/>
    <property type="match status" value="4"/>
</dbReference>
<dbReference type="AlphaFoldDB" id="A0A0F4ZFK6"/>
<evidence type="ECO:0000256" key="5">
    <source>
        <dbReference type="ARBA" id="ARBA00023136"/>
    </source>
</evidence>
<evidence type="ECO:0000256" key="7">
    <source>
        <dbReference type="SAM" id="SignalP"/>
    </source>
</evidence>
<keyword evidence="3 7" id="KW-0732">Signal</keyword>
<organism evidence="9 10">
    <name type="scientific">Thielaviopsis punctulata</name>
    <dbReference type="NCBI Taxonomy" id="72032"/>
    <lineage>
        <taxon>Eukaryota</taxon>
        <taxon>Fungi</taxon>
        <taxon>Dikarya</taxon>
        <taxon>Ascomycota</taxon>
        <taxon>Pezizomycotina</taxon>
        <taxon>Sordariomycetes</taxon>
        <taxon>Hypocreomycetidae</taxon>
        <taxon>Microascales</taxon>
        <taxon>Ceratocystidaceae</taxon>
        <taxon>Thielaviopsis</taxon>
    </lineage>
</organism>
<evidence type="ECO:0000259" key="8">
    <source>
        <dbReference type="PROSITE" id="PS51212"/>
    </source>
</evidence>
<protein>
    <recommendedName>
        <fullName evidence="8">WSC domain-containing protein</fullName>
    </recommendedName>
</protein>
<dbReference type="PANTHER" id="PTHR24269">
    <property type="entry name" value="KREMEN PROTEIN"/>
    <property type="match status" value="1"/>
</dbReference>